<reference evidence="1 2" key="1">
    <citation type="submission" date="2021-07" db="EMBL/GenBank/DDBJ databases">
        <authorList>
            <consortium name="Genoscope - CEA"/>
            <person name="William W."/>
        </authorList>
    </citation>
    <scope>NUCLEOTIDE SEQUENCE [LARGE SCALE GENOMIC DNA]</scope>
</reference>
<evidence type="ECO:0000313" key="2">
    <source>
        <dbReference type="Proteomes" id="UP000694005"/>
    </source>
</evidence>
<proteinExistence type="predicted"/>
<sequence length="53" mass="6076">MYQLQSPFGFVSLDISSYFGLAEQFVHHKDQLDLLNKEDTKAVNKKKQVASKC</sequence>
<organism evidence="1 2">
    <name type="scientific">Brassica campestris</name>
    <name type="common">Field mustard</name>
    <dbReference type="NCBI Taxonomy" id="3711"/>
    <lineage>
        <taxon>Eukaryota</taxon>
        <taxon>Viridiplantae</taxon>
        <taxon>Streptophyta</taxon>
        <taxon>Embryophyta</taxon>
        <taxon>Tracheophyta</taxon>
        <taxon>Spermatophyta</taxon>
        <taxon>Magnoliopsida</taxon>
        <taxon>eudicotyledons</taxon>
        <taxon>Gunneridae</taxon>
        <taxon>Pentapetalae</taxon>
        <taxon>rosids</taxon>
        <taxon>malvids</taxon>
        <taxon>Brassicales</taxon>
        <taxon>Brassicaceae</taxon>
        <taxon>Brassiceae</taxon>
        <taxon>Brassica</taxon>
    </lineage>
</organism>
<protein>
    <submittedName>
        <fullName evidence="1">Uncharacterized protein</fullName>
    </submittedName>
</protein>
<dbReference type="EMBL" id="LS974625">
    <property type="protein sequence ID" value="CAG7865682.1"/>
    <property type="molecule type" value="Genomic_DNA"/>
</dbReference>
<dbReference type="Proteomes" id="UP000694005">
    <property type="component" value="Chromosome A09"/>
</dbReference>
<name>A0A8D9G391_BRACM</name>
<dbReference type="Gramene" id="A09p61490.2_BraZ1">
    <property type="protein sequence ID" value="A09p61490.2_BraZ1.CDS.1"/>
    <property type="gene ID" value="A09g61490.2_BraZ1"/>
</dbReference>
<accession>A0A8D9G391</accession>
<evidence type="ECO:0000313" key="1">
    <source>
        <dbReference type="EMBL" id="CAG7865682.1"/>
    </source>
</evidence>
<dbReference type="AlphaFoldDB" id="A0A8D9G391"/>
<gene>
    <name evidence="1" type="ORF">BRAPAZ1V2_A09P61490.2</name>
</gene>